<evidence type="ECO:0000256" key="2">
    <source>
        <dbReference type="ARBA" id="ARBA00004542"/>
    </source>
</evidence>
<dbReference type="Proteomes" id="UP000515203">
    <property type="component" value="Unplaced"/>
</dbReference>
<evidence type="ECO:0000256" key="8">
    <source>
        <dbReference type="ARBA" id="ARBA00022989"/>
    </source>
</evidence>
<dbReference type="PANTHER" id="PTHR21324">
    <property type="entry name" value="FASTING-INDUCIBLE INTEGRAL MEMBRANE PROTEIN TM6P1-RELATED"/>
    <property type="match status" value="1"/>
</dbReference>
<feature type="transmembrane region" description="Helical" evidence="14">
    <location>
        <begin position="58"/>
        <end position="77"/>
    </location>
</feature>
<evidence type="ECO:0000256" key="13">
    <source>
        <dbReference type="ARBA" id="ARBA00045144"/>
    </source>
</evidence>
<dbReference type="AlphaFoldDB" id="A0A6P6DUN7"/>
<reference evidence="17 18" key="1">
    <citation type="submission" date="2025-04" db="UniProtKB">
        <authorList>
            <consortium name="RefSeq"/>
        </authorList>
    </citation>
    <scope>IDENTIFICATION</scope>
</reference>
<sequence length="266" mass="28779">MQGCLTLLPIFLALWAIAGVWIVFAIAVANRTVNLTQGFPYISICGSYPPQSCIFSQVLNMGAAMASWICIVRYYQLRDWGVGTRLNQVTMWSGLICALGTSIVGNFQEKNQKPTHLVGAFLAFVSGNTYFWLQCFLSWRMKSLPQPGEPWVRPLRLSLCSLCSLLIVAMVVLHVWPQRSAAAACEWALAMGLFALFGLFAVDFSDLDSCSLCLRPQGPQDAPPGASPPAAPSGTSAAAEHPCAGVWTLGAALEQAPRARLSLPIQ</sequence>
<keyword evidence="11" id="KW-0325">Glycoprotein</keyword>
<dbReference type="PANTHER" id="PTHR21324:SF3">
    <property type="entry name" value="MODULATOR OF MACROAUTOPHAGY TMEM150B"/>
    <property type="match status" value="1"/>
</dbReference>
<evidence type="ECO:0000313" key="17">
    <source>
        <dbReference type="RefSeq" id="XP_004647761.1"/>
    </source>
</evidence>
<feature type="transmembrane region" description="Helical" evidence="14">
    <location>
        <begin position="154"/>
        <end position="175"/>
    </location>
</feature>
<evidence type="ECO:0000313" key="18">
    <source>
        <dbReference type="RefSeq" id="XP_023563712.1"/>
    </source>
</evidence>
<name>A0A6P6DUN7_OCTDE</name>
<dbReference type="Pfam" id="PF10277">
    <property type="entry name" value="Frag1"/>
    <property type="match status" value="1"/>
</dbReference>
<comment type="function">
    <text evidence="13">Modulator of macroautophagy that causes accumulation of autophagosomes under basal conditions and enhances autophagic flux. Represses cell death and promotes long-term clonogenic survival of cells grown in the absence of glucose in a macroautophagy-independent manner. May have some role in extracellular matrix engulfment or growth factor receptor recycling, both of which can modulate cell survival.</text>
</comment>
<dbReference type="CTD" id="284417"/>
<accession>A0A6P6DUN7</accession>
<comment type="similarity">
    <text evidence="4">Belongs to the DRAM/TMEM150 family.</text>
</comment>
<evidence type="ECO:0000256" key="14">
    <source>
        <dbReference type="SAM" id="Phobius"/>
    </source>
</evidence>
<dbReference type="RefSeq" id="XP_023563712.1">
    <property type="nucleotide sequence ID" value="XM_023707944.1"/>
</dbReference>
<keyword evidence="16" id="KW-1185">Reference proteome</keyword>
<evidence type="ECO:0000256" key="5">
    <source>
        <dbReference type="ARBA" id="ARBA00022475"/>
    </source>
</evidence>
<evidence type="ECO:0000256" key="1">
    <source>
        <dbReference type="ARBA" id="ARBA00004337"/>
    </source>
</evidence>
<comment type="subcellular location">
    <subcellularLocation>
        <location evidence="3">Cell membrane</location>
        <topology evidence="3">Multi-pass membrane protein</topology>
    </subcellularLocation>
    <subcellularLocation>
        <location evidence="2">Cytoplasmic vesicle</location>
        <location evidence="2">Autophagosome membrane</location>
        <topology evidence="2">Multi-pass membrane protein</topology>
    </subcellularLocation>
    <subcellularLocation>
        <location evidence="1">Endosome membrane</location>
        <topology evidence="1">Multi-pass membrane protein</topology>
    </subcellularLocation>
</comment>
<organism evidence="16 18">
    <name type="scientific">Octodon degus</name>
    <name type="common">Degu</name>
    <name type="synonym">Sciurus degus</name>
    <dbReference type="NCBI Taxonomy" id="10160"/>
    <lineage>
        <taxon>Eukaryota</taxon>
        <taxon>Metazoa</taxon>
        <taxon>Chordata</taxon>
        <taxon>Craniata</taxon>
        <taxon>Vertebrata</taxon>
        <taxon>Euteleostomi</taxon>
        <taxon>Mammalia</taxon>
        <taxon>Eutheria</taxon>
        <taxon>Euarchontoglires</taxon>
        <taxon>Glires</taxon>
        <taxon>Rodentia</taxon>
        <taxon>Hystricomorpha</taxon>
        <taxon>Octodontidae</taxon>
        <taxon>Octodon</taxon>
    </lineage>
</organism>
<dbReference type="OrthoDB" id="191706at2759"/>
<evidence type="ECO:0000259" key="15">
    <source>
        <dbReference type="Pfam" id="PF10277"/>
    </source>
</evidence>
<protein>
    <submittedName>
        <fullName evidence="17 18">Modulator of macroautophagy TMEM150B</fullName>
    </submittedName>
</protein>
<dbReference type="GO" id="GO:0006914">
    <property type="term" value="P:autophagy"/>
    <property type="evidence" value="ECO:0007669"/>
    <property type="project" value="UniProtKB-KW"/>
</dbReference>
<evidence type="ECO:0000256" key="11">
    <source>
        <dbReference type="ARBA" id="ARBA00023180"/>
    </source>
</evidence>
<keyword evidence="12" id="KW-0968">Cytoplasmic vesicle</keyword>
<proteinExistence type="inferred from homology"/>
<evidence type="ECO:0000256" key="6">
    <source>
        <dbReference type="ARBA" id="ARBA00022692"/>
    </source>
</evidence>
<dbReference type="GeneID" id="101560999"/>
<keyword evidence="8 14" id="KW-1133">Transmembrane helix</keyword>
<keyword evidence="7" id="KW-0967">Endosome</keyword>
<evidence type="ECO:0000256" key="12">
    <source>
        <dbReference type="ARBA" id="ARBA00023329"/>
    </source>
</evidence>
<dbReference type="InterPro" id="IPR019402">
    <property type="entry name" value="CWH43_N"/>
</dbReference>
<feature type="transmembrane region" description="Helical" evidence="14">
    <location>
        <begin position="114"/>
        <end position="133"/>
    </location>
</feature>
<keyword evidence="6 14" id="KW-0812">Transmembrane</keyword>
<keyword evidence="9" id="KW-0072">Autophagy</keyword>
<feature type="transmembrane region" description="Helical" evidence="14">
    <location>
        <begin position="181"/>
        <end position="202"/>
    </location>
</feature>
<evidence type="ECO:0000256" key="4">
    <source>
        <dbReference type="ARBA" id="ARBA00006565"/>
    </source>
</evidence>
<keyword evidence="10 14" id="KW-0472">Membrane</keyword>
<keyword evidence="5" id="KW-1003">Cell membrane</keyword>
<evidence type="ECO:0000256" key="10">
    <source>
        <dbReference type="ARBA" id="ARBA00023136"/>
    </source>
</evidence>
<evidence type="ECO:0000256" key="9">
    <source>
        <dbReference type="ARBA" id="ARBA00023006"/>
    </source>
</evidence>
<evidence type="ECO:0000256" key="3">
    <source>
        <dbReference type="ARBA" id="ARBA00004651"/>
    </source>
</evidence>
<dbReference type="RefSeq" id="XP_004647761.1">
    <property type="nucleotide sequence ID" value="XM_004647704.2"/>
</dbReference>
<dbReference type="GO" id="GO:0005886">
    <property type="term" value="C:plasma membrane"/>
    <property type="evidence" value="ECO:0007669"/>
    <property type="project" value="UniProtKB-SubCell"/>
</dbReference>
<gene>
    <name evidence="17 18" type="primary">Tmem150b</name>
</gene>
<feature type="domain" description="CWH43-like N-terminal" evidence="15">
    <location>
        <begin position="6"/>
        <end position="206"/>
    </location>
</feature>
<evidence type="ECO:0000313" key="16">
    <source>
        <dbReference type="Proteomes" id="UP000515203"/>
    </source>
</evidence>
<dbReference type="GO" id="GO:0010008">
    <property type="term" value="C:endosome membrane"/>
    <property type="evidence" value="ECO:0007669"/>
    <property type="project" value="UniProtKB-SubCell"/>
</dbReference>
<dbReference type="InterPro" id="IPR050911">
    <property type="entry name" value="DRAM/TMEM150_Autophagy_Mod"/>
</dbReference>
<dbReference type="GO" id="GO:0000421">
    <property type="term" value="C:autophagosome membrane"/>
    <property type="evidence" value="ECO:0007669"/>
    <property type="project" value="UniProtKB-SubCell"/>
</dbReference>
<evidence type="ECO:0000256" key="7">
    <source>
        <dbReference type="ARBA" id="ARBA00022753"/>
    </source>
</evidence>